<organism evidence="2 3">
    <name type="scientific">Photobacterium damselae</name>
    <dbReference type="NCBI Taxonomy" id="38293"/>
    <lineage>
        <taxon>Bacteria</taxon>
        <taxon>Pseudomonadati</taxon>
        <taxon>Pseudomonadota</taxon>
        <taxon>Gammaproteobacteria</taxon>
        <taxon>Vibrionales</taxon>
        <taxon>Vibrionaceae</taxon>
        <taxon>Photobacterium</taxon>
    </lineage>
</organism>
<evidence type="ECO:0000313" key="3">
    <source>
        <dbReference type="Proteomes" id="UP000251647"/>
    </source>
</evidence>
<dbReference type="InterPro" id="IPR017853">
    <property type="entry name" value="GH"/>
</dbReference>
<proteinExistence type="predicted"/>
<sequence>MKKTNLYYAALISSLIISQNAYSKQKQETINYYPETINDILVNPDIGITDFHTFDRRNDPWWSEPTHPETSVVYFRWYWEELETEEGKYNFQLIDDTINQAKNLGKKFVFRFMTMSGLNETYYNPSPLAGKKTLGIPCWLKKQIDPNTFDICKDDNSYVVDYKNPLLKEKLTKFVNAMGQRYNSNKNILRIDVGLVGTWGEWNLATHADHAELGQNGYTYEDLKPYVDMMHNAFPDQQLSIDLGSRSETIASDVTSRLNLGWRADCLGDWAPWGWNHMENGYPDTINFIEGNSTLANRHAYQNFSQHWKTAPVDFEVCTSLNDFSYEPNIYTRDKIKQTFDFALNKHASLLNIKSGNVPEMYQDLMDDFLKKLGYRFELSFVQLISNFKPGSNITINSTWKNVGSAPSYNNYPVSWRLINQKNNSIITWNTENDITKWYPAEDINQDAHNYNQNNIFSLPVNMQTGMYKLQVALLDKNNNPAIKLGIFGRDNDGWHTIGDVYIK</sequence>
<evidence type="ECO:0000313" key="2">
    <source>
        <dbReference type="EMBL" id="SPY43899.1"/>
    </source>
</evidence>
<feature type="domain" description="DUF4832" evidence="1">
    <location>
        <begin position="312"/>
        <end position="480"/>
    </location>
</feature>
<dbReference type="Proteomes" id="UP000251647">
    <property type="component" value="Unassembled WGS sequence"/>
</dbReference>
<gene>
    <name evidence="2" type="ORF">NCTC11647_02832</name>
</gene>
<dbReference type="Pfam" id="PF16116">
    <property type="entry name" value="DUF4832"/>
    <property type="match status" value="1"/>
</dbReference>
<dbReference type="AlphaFoldDB" id="A0A2T3QHT5"/>
<protein>
    <recommendedName>
        <fullName evidence="1">DUF4832 domain-containing protein</fullName>
    </recommendedName>
</protein>
<dbReference type="EMBL" id="UATL01000005">
    <property type="protein sequence ID" value="SPY43899.1"/>
    <property type="molecule type" value="Genomic_DNA"/>
</dbReference>
<dbReference type="SUPFAM" id="SSF51445">
    <property type="entry name" value="(Trans)glycosidases"/>
    <property type="match status" value="1"/>
</dbReference>
<accession>A0A2T3QHT5</accession>
<dbReference type="RefSeq" id="WP_005305421.1">
    <property type="nucleotide sequence ID" value="NZ_PYOG01000017.1"/>
</dbReference>
<name>A0A2T3QHT5_PHODM</name>
<reference evidence="2 3" key="1">
    <citation type="submission" date="2018-06" db="EMBL/GenBank/DDBJ databases">
        <authorList>
            <consortium name="Pathogen Informatics"/>
            <person name="Doyle S."/>
        </authorList>
    </citation>
    <scope>NUCLEOTIDE SEQUENCE [LARGE SCALE GENOMIC DNA]</scope>
    <source>
        <strain evidence="2 3">NCTC11647</strain>
    </source>
</reference>
<dbReference type="Gene3D" id="3.20.20.80">
    <property type="entry name" value="Glycosidases"/>
    <property type="match status" value="1"/>
</dbReference>
<dbReference type="InterPro" id="IPR032267">
    <property type="entry name" value="DUF4832"/>
</dbReference>
<dbReference type="OrthoDB" id="9800974at2"/>
<evidence type="ECO:0000259" key="1">
    <source>
        <dbReference type="Pfam" id="PF16116"/>
    </source>
</evidence>